<protein>
    <submittedName>
        <fullName evidence="2">Putative secreted protein</fullName>
    </submittedName>
</protein>
<feature type="region of interest" description="Disordered" evidence="1">
    <location>
        <begin position="39"/>
        <end position="64"/>
    </location>
</feature>
<reference evidence="2" key="1">
    <citation type="submission" date="2019-12" db="EMBL/GenBank/DDBJ databases">
        <title>An insight into the sialome of adult female Ixodes ricinus ticks feeding for 6 days.</title>
        <authorList>
            <person name="Perner J."/>
            <person name="Ribeiro J.M.C."/>
        </authorList>
    </citation>
    <scope>NUCLEOTIDE SEQUENCE</scope>
    <source>
        <strain evidence="2">Semi-engorged</strain>
        <tissue evidence="2">Salivary glands</tissue>
    </source>
</reference>
<dbReference type="EMBL" id="GIFC01005872">
    <property type="protein sequence ID" value="MXU87955.1"/>
    <property type="molecule type" value="Transcribed_RNA"/>
</dbReference>
<sequence length="99" mass="10743">MSKRTNKRRLPHHVWGLPCGCGLASAAASSSQVFHSQLSTVEPTPLVASSSNVPPPPPPRGLSRLRVERRKPRGDQWWASVAALLPNAELLRLSTLSSE</sequence>
<organism evidence="2">
    <name type="scientific">Ixodes ricinus</name>
    <name type="common">Common tick</name>
    <name type="synonym">Acarus ricinus</name>
    <dbReference type="NCBI Taxonomy" id="34613"/>
    <lineage>
        <taxon>Eukaryota</taxon>
        <taxon>Metazoa</taxon>
        <taxon>Ecdysozoa</taxon>
        <taxon>Arthropoda</taxon>
        <taxon>Chelicerata</taxon>
        <taxon>Arachnida</taxon>
        <taxon>Acari</taxon>
        <taxon>Parasitiformes</taxon>
        <taxon>Ixodida</taxon>
        <taxon>Ixodoidea</taxon>
        <taxon>Ixodidae</taxon>
        <taxon>Ixodinae</taxon>
        <taxon>Ixodes</taxon>
    </lineage>
</organism>
<evidence type="ECO:0000256" key="1">
    <source>
        <dbReference type="SAM" id="MobiDB-lite"/>
    </source>
</evidence>
<proteinExistence type="predicted"/>
<dbReference type="AlphaFoldDB" id="A0A6B0UFV0"/>
<accession>A0A6B0UFV0</accession>
<name>A0A6B0UFV0_IXORI</name>
<evidence type="ECO:0000313" key="2">
    <source>
        <dbReference type="EMBL" id="MXU87955.1"/>
    </source>
</evidence>